<gene>
    <name evidence="1" type="ORF">FJR48_01095</name>
</gene>
<reference evidence="1 2" key="1">
    <citation type="submission" date="2019-09" db="EMBL/GenBank/DDBJ databases">
        <title>Sulfurimonas gotlandica sp. nov., a chemoautotrophic and psychrotolerant epsilonproteobacterium isolated from a pelagic redoxcline, and an emended description of the genus Sulfurimonas.</title>
        <authorList>
            <person name="Wang S."/>
            <person name="Jiang L."/>
            <person name="Shao S."/>
        </authorList>
    </citation>
    <scope>NUCLEOTIDE SEQUENCE [LARGE SCALE GENOMIC DNA]</scope>
    <source>
        <strain evidence="1 2">GYSZ_1</strain>
    </source>
</reference>
<dbReference type="OrthoDB" id="5334656at2"/>
<evidence type="ECO:0000313" key="2">
    <source>
        <dbReference type="Proteomes" id="UP000326944"/>
    </source>
</evidence>
<organism evidence="1 2">
    <name type="scientific">Sulfurimonas lithotrophica</name>
    <dbReference type="NCBI Taxonomy" id="2590022"/>
    <lineage>
        <taxon>Bacteria</taxon>
        <taxon>Pseudomonadati</taxon>
        <taxon>Campylobacterota</taxon>
        <taxon>Epsilonproteobacteria</taxon>
        <taxon>Campylobacterales</taxon>
        <taxon>Sulfurimonadaceae</taxon>
        <taxon>Sulfurimonas</taxon>
    </lineage>
</organism>
<dbReference type="AlphaFoldDB" id="A0A5P8NY78"/>
<dbReference type="RefSeq" id="WP_152306338.1">
    <property type="nucleotide sequence ID" value="NZ_CP043617.1"/>
</dbReference>
<accession>A0A5P8NY78</accession>
<evidence type="ECO:0000313" key="1">
    <source>
        <dbReference type="EMBL" id="QFR48395.1"/>
    </source>
</evidence>
<sequence length="91" mass="10124">MNKNKQECLDILKSKGVNPASQIDFDINGEVESLSVEYIIDTYMSASDESQLVFVTALKKATQAGQMGIDKFFEGMGQLLLMSHLSEKFKV</sequence>
<keyword evidence="2" id="KW-1185">Reference proteome</keyword>
<dbReference type="EMBL" id="CP043617">
    <property type="protein sequence ID" value="QFR48395.1"/>
    <property type="molecule type" value="Genomic_DNA"/>
</dbReference>
<name>A0A5P8NY78_9BACT</name>
<protein>
    <submittedName>
        <fullName evidence="1">Uncharacterized protein</fullName>
    </submittedName>
</protein>
<proteinExistence type="predicted"/>
<dbReference type="KEGG" id="sulg:FJR48_01095"/>
<dbReference type="Proteomes" id="UP000326944">
    <property type="component" value="Chromosome"/>
</dbReference>